<evidence type="ECO:0000313" key="2">
    <source>
        <dbReference type="Proteomes" id="UP000321121"/>
    </source>
</evidence>
<dbReference type="EMBL" id="BJUS01000026">
    <property type="protein sequence ID" value="GEK73683.1"/>
    <property type="molecule type" value="Genomic_DNA"/>
</dbReference>
<sequence>MAQSGATSAVVTAARELDGAQEGPRLLALTPMEDAWSSEMVLPGVVTERQEVSVSPGGWQYLLRCLDPVPPGWPRSRPHKAPLVVKRLVMAVGMRPPARVAQKGWLLLSCPQERERIAELVLTPGGRHFLNHALHTRREKLAHDFSAELRGLLSQAGVSSQEVLFGPEALIQVYGLRKARYIDVLTKATVSLTGGPLRVIASDEFEHFCADRTRLLEDARHHVVLDGLTFVSFGTARAFKRHRGSWRDRNDLSMMHALERRHRWRLRLASLVGRMLP</sequence>
<comment type="caution">
    <text evidence="1">The sequence shown here is derived from an EMBL/GenBank/DDBJ whole genome shotgun (WGS) entry which is preliminary data.</text>
</comment>
<reference evidence="1 2" key="1">
    <citation type="submission" date="2019-07" db="EMBL/GenBank/DDBJ databases">
        <title>Whole genome shotgun sequence of Halomonas halophila NBRC 102604.</title>
        <authorList>
            <person name="Hosoyama A."/>
            <person name="Uohara A."/>
            <person name="Ohji S."/>
            <person name="Ichikawa N."/>
        </authorList>
    </citation>
    <scope>NUCLEOTIDE SEQUENCE [LARGE SCALE GENOMIC DNA]</scope>
    <source>
        <strain evidence="1 2">NBRC 102604</strain>
    </source>
</reference>
<name>A0ABQ0U5G0_9GAMM</name>
<accession>A0ABQ0U5G0</accession>
<keyword evidence="2" id="KW-1185">Reference proteome</keyword>
<proteinExistence type="predicted"/>
<dbReference type="Proteomes" id="UP000321121">
    <property type="component" value="Unassembled WGS sequence"/>
</dbReference>
<gene>
    <name evidence="1" type="ORF">HHA04nite_22270</name>
</gene>
<organism evidence="1 2">
    <name type="scientific">Halomonas halophila</name>
    <dbReference type="NCBI Taxonomy" id="29573"/>
    <lineage>
        <taxon>Bacteria</taxon>
        <taxon>Pseudomonadati</taxon>
        <taxon>Pseudomonadota</taxon>
        <taxon>Gammaproteobacteria</taxon>
        <taxon>Oceanospirillales</taxon>
        <taxon>Halomonadaceae</taxon>
        <taxon>Halomonas</taxon>
    </lineage>
</organism>
<protein>
    <submittedName>
        <fullName evidence="1">Uncharacterized protein</fullName>
    </submittedName>
</protein>
<evidence type="ECO:0000313" key="1">
    <source>
        <dbReference type="EMBL" id="GEK73683.1"/>
    </source>
</evidence>